<keyword evidence="3" id="KW-1185">Reference proteome</keyword>
<evidence type="ECO:0000313" key="3">
    <source>
        <dbReference type="Proteomes" id="UP000799750"/>
    </source>
</evidence>
<feature type="compositionally biased region" description="Low complexity" evidence="1">
    <location>
        <begin position="8"/>
        <end position="21"/>
    </location>
</feature>
<dbReference type="OrthoDB" id="10644564at2759"/>
<proteinExistence type="predicted"/>
<evidence type="ECO:0000256" key="1">
    <source>
        <dbReference type="SAM" id="MobiDB-lite"/>
    </source>
</evidence>
<name>A0A6A6RED2_9PEZI</name>
<gene>
    <name evidence="2" type="ORF">BU16DRAFT_532497</name>
</gene>
<sequence>MGQNNSITTASASAAAAALSTPSPGPVTAAPSLQGPVTALPPGPATAAPPPPPRVIARLLLRPTKGAGRGLSLAYAFGDGFTALDAETKKTVDRTNAEGRAWAMAAALNVRKWEVLEAKQETERWLKYGDEAQVYVEMWEDQERARMKREAIDRHWPANRGGSSRR</sequence>
<protein>
    <submittedName>
        <fullName evidence="2">Uncharacterized protein</fullName>
    </submittedName>
</protein>
<feature type="region of interest" description="Disordered" evidence="1">
    <location>
        <begin position="1"/>
        <end position="51"/>
    </location>
</feature>
<dbReference type="Proteomes" id="UP000799750">
    <property type="component" value="Unassembled WGS sequence"/>
</dbReference>
<feature type="compositionally biased region" description="Pro residues" evidence="1">
    <location>
        <begin position="39"/>
        <end position="51"/>
    </location>
</feature>
<accession>A0A6A6RED2</accession>
<evidence type="ECO:0000313" key="2">
    <source>
        <dbReference type="EMBL" id="KAF2502100.1"/>
    </source>
</evidence>
<dbReference type="AlphaFoldDB" id="A0A6A6RED2"/>
<dbReference type="EMBL" id="MU004181">
    <property type="protein sequence ID" value="KAF2502100.1"/>
    <property type="molecule type" value="Genomic_DNA"/>
</dbReference>
<reference evidence="2" key="1">
    <citation type="journal article" date="2020" name="Stud. Mycol.">
        <title>101 Dothideomycetes genomes: a test case for predicting lifestyles and emergence of pathogens.</title>
        <authorList>
            <person name="Haridas S."/>
            <person name="Albert R."/>
            <person name="Binder M."/>
            <person name="Bloem J."/>
            <person name="Labutti K."/>
            <person name="Salamov A."/>
            <person name="Andreopoulos B."/>
            <person name="Baker S."/>
            <person name="Barry K."/>
            <person name="Bills G."/>
            <person name="Bluhm B."/>
            <person name="Cannon C."/>
            <person name="Castanera R."/>
            <person name="Culley D."/>
            <person name="Daum C."/>
            <person name="Ezra D."/>
            <person name="Gonzalez J."/>
            <person name="Henrissat B."/>
            <person name="Kuo A."/>
            <person name="Liang C."/>
            <person name="Lipzen A."/>
            <person name="Lutzoni F."/>
            <person name="Magnuson J."/>
            <person name="Mondo S."/>
            <person name="Nolan M."/>
            <person name="Ohm R."/>
            <person name="Pangilinan J."/>
            <person name="Park H.-J."/>
            <person name="Ramirez L."/>
            <person name="Alfaro M."/>
            <person name="Sun H."/>
            <person name="Tritt A."/>
            <person name="Yoshinaga Y."/>
            <person name="Zwiers L.-H."/>
            <person name="Turgeon B."/>
            <person name="Goodwin S."/>
            <person name="Spatafora J."/>
            <person name="Crous P."/>
            <person name="Grigoriev I."/>
        </authorList>
    </citation>
    <scope>NUCLEOTIDE SEQUENCE</scope>
    <source>
        <strain evidence="2">CBS 269.34</strain>
    </source>
</reference>
<organism evidence="2 3">
    <name type="scientific">Lophium mytilinum</name>
    <dbReference type="NCBI Taxonomy" id="390894"/>
    <lineage>
        <taxon>Eukaryota</taxon>
        <taxon>Fungi</taxon>
        <taxon>Dikarya</taxon>
        <taxon>Ascomycota</taxon>
        <taxon>Pezizomycotina</taxon>
        <taxon>Dothideomycetes</taxon>
        <taxon>Pleosporomycetidae</taxon>
        <taxon>Mytilinidiales</taxon>
        <taxon>Mytilinidiaceae</taxon>
        <taxon>Lophium</taxon>
    </lineage>
</organism>